<dbReference type="EMBL" id="RRYP01034321">
    <property type="protein sequence ID" value="TNV70651.1"/>
    <property type="molecule type" value="Genomic_DNA"/>
</dbReference>
<protein>
    <submittedName>
        <fullName evidence="1">Uncharacterized protein</fullName>
    </submittedName>
</protein>
<name>A0A8J8N948_HALGN</name>
<keyword evidence="2" id="KW-1185">Reference proteome</keyword>
<reference evidence="1" key="1">
    <citation type="submission" date="2019-06" db="EMBL/GenBank/DDBJ databases">
        <authorList>
            <person name="Zheng W."/>
        </authorList>
    </citation>
    <scope>NUCLEOTIDE SEQUENCE</scope>
    <source>
        <strain evidence="1">QDHG01</strain>
    </source>
</reference>
<organism evidence="1 2">
    <name type="scientific">Halteria grandinella</name>
    <dbReference type="NCBI Taxonomy" id="5974"/>
    <lineage>
        <taxon>Eukaryota</taxon>
        <taxon>Sar</taxon>
        <taxon>Alveolata</taxon>
        <taxon>Ciliophora</taxon>
        <taxon>Intramacronucleata</taxon>
        <taxon>Spirotrichea</taxon>
        <taxon>Stichotrichia</taxon>
        <taxon>Sporadotrichida</taxon>
        <taxon>Halteriidae</taxon>
        <taxon>Halteria</taxon>
    </lineage>
</organism>
<sequence>MGGYTAILRPCLEPTHHLVLPELRLFPQTIQRAFQEALNVVQSQQIFVRQLLDEIKQLIHQVGDTPSYLQRSLVHSEKLLLLDPKRSDRMASDVVRPNHLFHSTRTSPCDRCSTYQIHLLQQAHHALLHLQRWDQE</sequence>
<dbReference type="Proteomes" id="UP000785679">
    <property type="component" value="Unassembled WGS sequence"/>
</dbReference>
<gene>
    <name evidence="1" type="ORF">FGO68_gene9163</name>
</gene>
<proteinExistence type="predicted"/>
<dbReference type="AlphaFoldDB" id="A0A8J8N948"/>
<evidence type="ECO:0000313" key="1">
    <source>
        <dbReference type="EMBL" id="TNV70651.1"/>
    </source>
</evidence>
<accession>A0A8J8N948</accession>
<evidence type="ECO:0000313" key="2">
    <source>
        <dbReference type="Proteomes" id="UP000785679"/>
    </source>
</evidence>
<comment type="caution">
    <text evidence="1">The sequence shown here is derived from an EMBL/GenBank/DDBJ whole genome shotgun (WGS) entry which is preliminary data.</text>
</comment>